<dbReference type="STRING" id="1618563.UU12_C0031G0016"/>
<dbReference type="GO" id="GO:0008236">
    <property type="term" value="F:serine-type peptidase activity"/>
    <property type="evidence" value="ECO:0007669"/>
    <property type="project" value="InterPro"/>
</dbReference>
<dbReference type="InterPro" id="IPR050261">
    <property type="entry name" value="FrsA_esterase"/>
</dbReference>
<dbReference type="Pfam" id="PF00326">
    <property type="entry name" value="Peptidase_S9"/>
    <property type="match status" value="1"/>
</dbReference>
<evidence type="ECO:0000313" key="3">
    <source>
        <dbReference type="EMBL" id="KKR70037.1"/>
    </source>
</evidence>
<dbReference type="EMBL" id="LBZK01000031">
    <property type="protein sequence ID" value="KKR70037.1"/>
    <property type="molecule type" value="Genomic_DNA"/>
</dbReference>
<dbReference type="InterPro" id="IPR001375">
    <property type="entry name" value="Peptidase_S9_cat"/>
</dbReference>
<evidence type="ECO:0000313" key="4">
    <source>
        <dbReference type="Proteomes" id="UP000034562"/>
    </source>
</evidence>
<dbReference type="InterPro" id="IPR029058">
    <property type="entry name" value="AB_hydrolase_fold"/>
</dbReference>
<comment type="caution">
    <text evidence="3">The sequence shown here is derived from an EMBL/GenBank/DDBJ whole genome shotgun (WGS) entry which is preliminary data.</text>
</comment>
<dbReference type="PANTHER" id="PTHR22946:SF9">
    <property type="entry name" value="POLYKETIDE TRANSFERASE AF380"/>
    <property type="match status" value="1"/>
</dbReference>
<dbReference type="GO" id="GO:0052689">
    <property type="term" value="F:carboxylic ester hydrolase activity"/>
    <property type="evidence" value="ECO:0007669"/>
    <property type="project" value="UniProtKB-ARBA"/>
</dbReference>
<name>A0A0G0W438_9BACT</name>
<organism evidence="3 4">
    <name type="scientific">Candidatus Woesebacteria bacterium GW2011_GWA2_40_7b</name>
    <dbReference type="NCBI Taxonomy" id="1618563"/>
    <lineage>
        <taxon>Bacteria</taxon>
        <taxon>Candidatus Woeseibacteriota</taxon>
    </lineage>
</organism>
<keyword evidence="1" id="KW-0378">Hydrolase</keyword>
<evidence type="ECO:0000259" key="2">
    <source>
        <dbReference type="Pfam" id="PF00326"/>
    </source>
</evidence>
<protein>
    <submittedName>
        <fullName evidence="3">Peptidase</fullName>
    </submittedName>
</protein>
<gene>
    <name evidence="3" type="ORF">UU12_C0031G0016</name>
</gene>
<dbReference type="Gene3D" id="3.40.50.1820">
    <property type="entry name" value="alpha/beta hydrolase"/>
    <property type="match status" value="1"/>
</dbReference>
<dbReference type="GO" id="GO:0006508">
    <property type="term" value="P:proteolysis"/>
    <property type="evidence" value="ECO:0007669"/>
    <property type="project" value="InterPro"/>
</dbReference>
<evidence type="ECO:0000256" key="1">
    <source>
        <dbReference type="ARBA" id="ARBA00022801"/>
    </source>
</evidence>
<dbReference type="Proteomes" id="UP000034562">
    <property type="component" value="Unassembled WGS sequence"/>
</dbReference>
<dbReference type="AlphaFoldDB" id="A0A0G0W438"/>
<reference evidence="3 4" key="1">
    <citation type="journal article" date="2015" name="Nature">
        <title>rRNA introns, odd ribosomes, and small enigmatic genomes across a large radiation of phyla.</title>
        <authorList>
            <person name="Brown C.T."/>
            <person name="Hug L.A."/>
            <person name="Thomas B.C."/>
            <person name="Sharon I."/>
            <person name="Castelle C.J."/>
            <person name="Singh A."/>
            <person name="Wilkins M.J."/>
            <person name="Williams K.H."/>
            <person name="Banfield J.F."/>
        </authorList>
    </citation>
    <scope>NUCLEOTIDE SEQUENCE [LARGE SCALE GENOMIC DNA]</scope>
</reference>
<dbReference type="PANTHER" id="PTHR22946">
    <property type="entry name" value="DIENELACTONE HYDROLASE DOMAIN-CONTAINING PROTEIN-RELATED"/>
    <property type="match status" value="1"/>
</dbReference>
<sequence length="309" mass="34790">MNNPLSEIKPRPLDKYTIENLSNANVTPSQIEVGKVLKDDPKFTSYEFFMNFDPSLSGKNPKKVSGVLNVPEGTGPFPIIVMLRGFVKAETYFVGQGTQRAGEVFAQSGFITIAPDFLGYGDSDFQVNDVFESRFQTVTTALVLLKSLEVNGIQISNQRINQSSISIWGHSNGGQIALTTLEITQKTYPTVLWAPVSKPFPFSILYFTDSPGDYGKSLRKELAKFEKDYDTDLYSIHKYFDRIKAPIDLNQGAKDENVPQAWSDLLYTTLNDLKVDIKYHSYSEADHNMQPSWNQAIANALNFYKKHIQ</sequence>
<accession>A0A0G0W438</accession>
<proteinExistence type="predicted"/>
<dbReference type="SUPFAM" id="SSF53474">
    <property type="entry name" value="alpha/beta-Hydrolases"/>
    <property type="match status" value="1"/>
</dbReference>
<feature type="domain" description="Peptidase S9 prolyl oligopeptidase catalytic" evidence="2">
    <location>
        <begin position="150"/>
        <end position="308"/>
    </location>
</feature>